<dbReference type="Proteomes" id="UP000494206">
    <property type="component" value="Unassembled WGS sequence"/>
</dbReference>
<dbReference type="PANTHER" id="PTHR21645">
    <property type="entry name" value="GLYCOSYLTRANSFERASE FAMILY 92 PROTEIN"/>
    <property type="match status" value="1"/>
</dbReference>
<dbReference type="InterPro" id="IPR052012">
    <property type="entry name" value="GTase_92"/>
</dbReference>
<proteinExistence type="predicted"/>
<dbReference type="EMBL" id="CADEPM010000004">
    <property type="protein sequence ID" value="CAB3404873.1"/>
    <property type="molecule type" value="Genomic_DNA"/>
</dbReference>
<keyword evidence="1" id="KW-0732">Signal</keyword>
<dbReference type="PANTHER" id="PTHR21645:SF7">
    <property type="entry name" value="GLYCOSYLTRANSFERASE FAMILY 92 PROTEIN"/>
    <property type="match status" value="1"/>
</dbReference>
<comment type="caution">
    <text evidence="2">The sequence shown here is derived from an EMBL/GenBank/DDBJ whole genome shotgun (WGS) entry which is preliminary data.</text>
</comment>
<name>A0A8S1EYN8_9PELO</name>
<dbReference type="AlphaFoldDB" id="A0A8S1EYN8"/>
<organism evidence="2 3">
    <name type="scientific">Caenorhabditis bovis</name>
    <dbReference type="NCBI Taxonomy" id="2654633"/>
    <lineage>
        <taxon>Eukaryota</taxon>
        <taxon>Metazoa</taxon>
        <taxon>Ecdysozoa</taxon>
        <taxon>Nematoda</taxon>
        <taxon>Chromadorea</taxon>
        <taxon>Rhabditida</taxon>
        <taxon>Rhabditina</taxon>
        <taxon>Rhabditomorpha</taxon>
        <taxon>Rhabditoidea</taxon>
        <taxon>Rhabditidae</taxon>
        <taxon>Peloderinae</taxon>
        <taxon>Caenorhabditis</taxon>
    </lineage>
</organism>
<dbReference type="OrthoDB" id="5809216at2759"/>
<feature type="chain" id="PRO_5035793556" evidence="1">
    <location>
        <begin position="22"/>
        <end position="164"/>
    </location>
</feature>
<reference evidence="2 3" key="1">
    <citation type="submission" date="2020-04" db="EMBL/GenBank/DDBJ databases">
        <authorList>
            <person name="Laetsch R D."/>
            <person name="Stevens L."/>
            <person name="Kumar S."/>
            <person name="Blaxter L. M."/>
        </authorList>
    </citation>
    <scope>NUCLEOTIDE SEQUENCE [LARGE SCALE GENOMIC DNA]</scope>
</reference>
<feature type="signal peptide" evidence="1">
    <location>
        <begin position="1"/>
        <end position="21"/>
    </location>
</feature>
<accession>A0A8S1EYN8</accession>
<gene>
    <name evidence="2" type="ORF">CBOVIS_LOCUS7137</name>
</gene>
<sequence>MSGHQTTSYFLIFLFIFVANSQITPGNNLHAFLTSSYYYPKSQSLGDDSIALVFSMRSESIRRQSQILTIFAENHTSNATINTTIEIPNGKTTFPIFPTTSTLPNMTKLSLLDGQQKIELKVYLDNMKHIVVLRSSGHSHLMSHRCEAPMSVSSHSFLHGFHLS</sequence>
<protein>
    <submittedName>
        <fullName evidence="2">Uncharacterized protein</fullName>
    </submittedName>
</protein>
<keyword evidence="3" id="KW-1185">Reference proteome</keyword>
<evidence type="ECO:0000256" key="1">
    <source>
        <dbReference type="SAM" id="SignalP"/>
    </source>
</evidence>
<evidence type="ECO:0000313" key="2">
    <source>
        <dbReference type="EMBL" id="CAB3404873.1"/>
    </source>
</evidence>
<evidence type="ECO:0000313" key="3">
    <source>
        <dbReference type="Proteomes" id="UP000494206"/>
    </source>
</evidence>